<evidence type="ECO:0000256" key="5">
    <source>
        <dbReference type="ARBA" id="ARBA00022989"/>
    </source>
</evidence>
<dbReference type="PANTHER" id="PTHR48041">
    <property type="entry name" value="ABC TRANSPORTER G FAMILY MEMBER 28"/>
    <property type="match status" value="1"/>
</dbReference>
<dbReference type="EMBL" id="ADBV01009102">
    <property type="protein sequence ID" value="EJW76413.1"/>
    <property type="molecule type" value="Genomic_DNA"/>
</dbReference>
<keyword evidence="5" id="KW-1133">Transmembrane helix</keyword>
<dbReference type="GO" id="GO:0005524">
    <property type="term" value="F:ATP binding"/>
    <property type="evidence" value="ECO:0007669"/>
    <property type="project" value="InterPro"/>
</dbReference>
<dbReference type="InterPro" id="IPR050352">
    <property type="entry name" value="ABCG_transporters"/>
</dbReference>
<dbReference type="InterPro" id="IPR003439">
    <property type="entry name" value="ABC_transporter-like_ATP-bd"/>
</dbReference>
<dbReference type="GO" id="GO:0016887">
    <property type="term" value="F:ATP hydrolysis activity"/>
    <property type="evidence" value="ECO:0007669"/>
    <property type="project" value="InterPro"/>
</dbReference>
<comment type="similarity">
    <text evidence="2">Belongs to the ABC transporter superfamily. ABCG family. Eye pigment precursor importer (TC 3.A.1.204) subfamily.</text>
</comment>
<accession>J9E2N6</accession>
<sequence>MHPNVASDAAINLPPVDPVFLTWEGLSVTAKKTKRLLLHDVTGIAQPGQLIALMGASGAGKTTLLNALLHRNVKGLKISGVVKVNGEIVGRKITK</sequence>
<gene>
    <name evidence="8" type="ORF">WUBG_12681</name>
</gene>
<keyword evidence="4" id="KW-0812">Transmembrane</keyword>
<comment type="subcellular location">
    <subcellularLocation>
        <location evidence="1">Membrane</location>
        <topology evidence="1">Multi-pass membrane protein</topology>
    </subcellularLocation>
</comment>
<feature type="non-terminal residue" evidence="8">
    <location>
        <position position="95"/>
    </location>
</feature>
<evidence type="ECO:0000259" key="7">
    <source>
        <dbReference type="Pfam" id="PF00005"/>
    </source>
</evidence>
<organism evidence="8 9">
    <name type="scientific">Wuchereria bancrofti</name>
    <dbReference type="NCBI Taxonomy" id="6293"/>
    <lineage>
        <taxon>Eukaryota</taxon>
        <taxon>Metazoa</taxon>
        <taxon>Ecdysozoa</taxon>
        <taxon>Nematoda</taxon>
        <taxon>Chromadorea</taxon>
        <taxon>Rhabditida</taxon>
        <taxon>Spirurina</taxon>
        <taxon>Spiruromorpha</taxon>
        <taxon>Filarioidea</taxon>
        <taxon>Onchocercidae</taxon>
        <taxon>Wuchereria</taxon>
    </lineage>
</organism>
<dbReference type="SUPFAM" id="SSF52540">
    <property type="entry name" value="P-loop containing nucleoside triphosphate hydrolases"/>
    <property type="match status" value="1"/>
</dbReference>
<evidence type="ECO:0000313" key="8">
    <source>
        <dbReference type="EMBL" id="EJW76413.1"/>
    </source>
</evidence>
<keyword evidence="6" id="KW-0472">Membrane</keyword>
<keyword evidence="3" id="KW-0813">Transport</keyword>
<proteinExistence type="inferred from homology"/>
<dbReference type="Gene3D" id="3.40.50.300">
    <property type="entry name" value="P-loop containing nucleotide triphosphate hydrolases"/>
    <property type="match status" value="1"/>
</dbReference>
<dbReference type="AlphaFoldDB" id="J9E2N6"/>
<evidence type="ECO:0000313" key="9">
    <source>
        <dbReference type="Proteomes" id="UP000004810"/>
    </source>
</evidence>
<protein>
    <recommendedName>
        <fullName evidence="7">ABC transporter domain-containing protein</fullName>
    </recommendedName>
</protein>
<reference evidence="9" key="1">
    <citation type="submission" date="2012-08" db="EMBL/GenBank/DDBJ databases">
        <title>The Genome Sequence of Wuchereria bancrofti.</title>
        <authorList>
            <person name="Nutman T.B."/>
            <person name="Fink D.L."/>
            <person name="Russ C."/>
            <person name="Young S."/>
            <person name="Zeng Q."/>
            <person name="Koehrsen M."/>
            <person name="Alvarado L."/>
            <person name="Berlin A."/>
            <person name="Chapman S.B."/>
            <person name="Chen Z."/>
            <person name="Freedman E."/>
            <person name="Gellesch M."/>
            <person name="Goldberg J."/>
            <person name="Griggs A."/>
            <person name="Gujja S."/>
            <person name="Heilman E.R."/>
            <person name="Heiman D."/>
            <person name="Hepburn T."/>
            <person name="Howarth C."/>
            <person name="Jen D."/>
            <person name="Larson L."/>
            <person name="Lewis B."/>
            <person name="Mehta T."/>
            <person name="Park D."/>
            <person name="Pearson M."/>
            <person name="Roberts A."/>
            <person name="Saif S."/>
            <person name="Shea T."/>
            <person name="Shenoy N."/>
            <person name="Sisk P."/>
            <person name="Stolte C."/>
            <person name="Sykes S."/>
            <person name="Walk T."/>
            <person name="White J."/>
            <person name="Yandava C."/>
            <person name="Haas B."/>
            <person name="Henn M.R."/>
            <person name="Nusbaum C."/>
            <person name="Birren B."/>
        </authorList>
    </citation>
    <scope>NUCLEOTIDE SEQUENCE [LARGE SCALE GENOMIC DNA]</scope>
    <source>
        <strain evidence="9">NA</strain>
    </source>
</reference>
<comment type="caution">
    <text evidence="8">The sequence shown here is derived from an EMBL/GenBank/DDBJ whole genome shotgun (WGS) entry which is preliminary data.</text>
</comment>
<feature type="domain" description="ABC transporter" evidence="7">
    <location>
        <begin position="38"/>
        <end position="88"/>
    </location>
</feature>
<evidence type="ECO:0000256" key="6">
    <source>
        <dbReference type="ARBA" id="ARBA00023136"/>
    </source>
</evidence>
<name>J9E2N6_WUCBA</name>
<evidence type="ECO:0000256" key="4">
    <source>
        <dbReference type="ARBA" id="ARBA00022692"/>
    </source>
</evidence>
<dbReference type="Proteomes" id="UP000004810">
    <property type="component" value="Unassembled WGS sequence"/>
</dbReference>
<dbReference type="GO" id="GO:0042626">
    <property type="term" value="F:ATPase-coupled transmembrane transporter activity"/>
    <property type="evidence" value="ECO:0007669"/>
    <property type="project" value="TreeGrafter"/>
</dbReference>
<dbReference type="InterPro" id="IPR027417">
    <property type="entry name" value="P-loop_NTPase"/>
</dbReference>
<dbReference type="PANTHER" id="PTHR48041:SF139">
    <property type="entry name" value="PROTEIN SCARLET"/>
    <property type="match status" value="1"/>
</dbReference>
<evidence type="ECO:0000256" key="2">
    <source>
        <dbReference type="ARBA" id="ARBA00005814"/>
    </source>
</evidence>
<evidence type="ECO:0000256" key="1">
    <source>
        <dbReference type="ARBA" id="ARBA00004141"/>
    </source>
</evidence>
<dbReference type="Pfam" id="PF00005">
    <property type="entry name" value="ABC_tran"/>
    <property type="match status" value="1"/>
</dbReference>
<evidence type="ECO:0000256" key="3">
    <source>
        <dbReference type="ARBA" id="ARBA00022448"/>
    </source>
</evidence>
<dbReference type="GO" id="GO:0005886">
    <property type="term" value="C:plasma membrane"/>
    <property type="evidence" value="ECO:0007669"/>
    <property type="project" value="TreeGrafter"/>
</dbReference>